<dbReference type="HOGENOM" id="CLU_000445_90_10_0"/>
<name>I3ZE73_TERRK</name>
<dbReference type="AlphaFoldDB" id="I3ZE73"/>
<sequence>MSDLQTPIRILLVDDHTLFRESLRRVLEAEAPFRVVAEASTLEEATAYCTGGGDFDLGLVDFQLSSSDPAKNGLAVLRAIRQTNASAAVILLTAGTGKAELREAVQTYAASIFLKSEPTSDLFLAIERTLEGRRWISSGANRLLLEESSAPSASAPGEAAFTARELMVLRWITEGLSNKEIADKLTISESSVKALLQKLFEKTSVRTRSQLVRYVFECGLTLP</sequence>
<evidence type="ECO:0000313" key="6">
    <source>
        <dbReference type="EMBL" id="AFL87541.1"/>
    </source>
</evidence>
<dbReference type="Proteomes" id="UP000006056">
    <property type="component" value="Chromosome"/>
</dbReference>
<dbReference type="GO" id="GO:0000160">
    <property type="term" value="P:phosphorelay signal transduction system"/>
    <property type="evidence" value="ECO:0007669"/>
    <property type="project" value="InterPro"/>
</dbReference>
<keyword evidence="7" id="KW-1185">Reference proteome</keyword>
<dbReference type="PROSITE" id="PS50043">
    <property type="entry name" value="HTH_LUXR_2"/>
    <property type="match status" value="1"/>
</dbReference>
<dbReference type="STRING" id="926566.Terro_1231"/>
<dbReference type="InterPro" id="IPR058245">
    <property type="entry name" value="NreC/VraR/RcsB-like_REC"/>
</dbReference>
<reference evidence="6 7" key="1">
    <citation type="submission" date="2012-06" db="EMBL/GenBank/DDBJ databases">
        <title>Complete genome of Terriglobus roseus DSM 18391.</title>
        <authorList>
            <consortium name="US DOE Joint Genome Institute (JGI-PGF)"/>
            <person name="Lucas S."/>
            <person name="Copeland A."/>
            <person name="Lapidus A."/>
            <person name="Glavina del Rio T."/>
            <person name="Dalin E."/>
            <person name="Tice H."/>
            <person name="Bruce D."/>
            <person name="Goodwin L."/>
            <person name="Pitluck S."/>
            <person name="Peters L."/>
            <person name="Mikhailova N."/>
            <person name="Munk A.C.C."/>
            <person name="Kyrpides N."/>
            <person name="Mavromatis K."/>
            <person name="Ivanova N."/>
            <person name="Brettin T."/>
            <person name="Detter J.C."/>
            <person name="Han C."/>
            <person name="Larimer F."/>
            <person name="Land M."/>
            <person name="Hauser L."/>
            <person name="Markowitz V."/>
            <person name="Cheng J.-F."/>
            <person name="Hugenholtz P."/>
            <person name="Woyke T."/>
            <person name="Wu D."/>
            <person name="Brambilla E."/>
            <person name="Klenk H.-P."/>
            <person name="Eisen J.A."/>
        </authorList>
    </citation>
    <scope>NUCLEOTIDE SEQUENCE [LARGE SCALE GENOMIC DNA]</scope>
    <source>
        <strain evidence="7">DSM 18391 / NRRL B-41598 / KBS 63</strain>
    </source>
</reference>
<feature type="domain" description="Response regulatory" evidence="5">
    <location>
        <begin position="9"/>
        <end position="130"/>
    </location>
</feature>
<dbReference type="RefSeq" id="WP_014785110.1">
    <property type="nucleotide sequence ID" value="NC_018014.1"/>
</dbReference>
<proteinExistence type="predicted"/>
<accession>I3ZE73</accession>
<organism evidence="6 7">
    <name type="scientific">Terriglobus roseus (strain DSM 18391 / NRRL B-41598 / KBS 63)</name>
    <dbReference type="NCBI Taxonomy" id="926566"/>
    <lineage>
        <taxon>Bacteria</taxon>
        <taxon>Pseudomonadati</taxon>
        <taxon>Acidobacteriota</taxon>
        <taxon>Terriglobia</taxon>
        <taxon>Terriglobales</taxon>
        <taxon>Acidobacteriaceae</taxon>
        <taxon>Terriglobus</taxon>
    </lineage>
</organism>
<evidence type="ECO:0000259" key="5">
    <source>
        <dbReference type="PROSITE" id="PS50110"/>
    </source>
</evidence>
<dbReference type="PRINTS" id="PR00038">
    <property type="entry name" value="HTHLUXR"/>
</dbReference>
<dbReference type="InterPro" id="IPR000792">
    <property type="entry name" value="Tscrpt_reg_LuxR_C"/>
</dbReference>
<evidence type="ECO:0000313" key="7">
    <source>
        <dbReference type="Proteomes" id="UP000006056"/>
    </source>
</evidence>
<dbReference type="InterPro" id="IPR036388">
    <property type="entry name" value="WH-like_DNA-bd_sf"/>
</dbReference>
<dbReference type="InterPro" id="IPR011006">
    <property type="entry name" value="CheY-like_superfamily"/>
</dbReference>
<evidence type="ECO:0000256" key="2">
    <source>
        <dbReference type="ARBA" id="ARBA00023125"/>
    </source>
</evidence>
<dbReference type="GO" id="GO:0006355">
    <property type="term" value="P:regulation of DNA-templated transcription"/>
    <property type="evidence" value="ECO:0007669"/>
    <property type="project" value="InterPro"/>
</dbReference>
<dbReference type="SMART" id="SM00448">
    <property type="entry name" value="REC"/>
    <property type="match status" value="1"/>
</dbReference>
<dbReference type="Gene3D" id="1.10.10.10">
    <property type="entry name" value="Winged helix-like DNA-binding domain superfamily/Winged helix DNA-binding domain"/>
    <property type="match status" value="1"/>
</dbReference>
<dbReference type="PANTHER" id="PTHR43214">
    <property type="entry name" value="TWO-COMPONENT RESPONSE REGULATOR"/>
    <property type="match status" value="1"/>
</dbReference>
<dbReference type="OrthoDB" id="9796655at2"/>
<dbReference type="eggNOG" id="COG2197">
    <property type="taxonomic scope" value="Bacteria"/>
</dbReference>
<feature type="modified residue" description="4-aspartylphosphate" evidence="3">
    <location>
        <position position="61"/>
    </location>
</feature>
<keyword evidence="2 6" id="KW-0238">DNA-binding</keyword>
<dbReference type="CDD" id="cd06170">
    <property type="entry name" value="LuxR_C_like"/>
    <property type="match status" value="1"/>
</dbReference>
<dbReference type="PATRIC" id="fig|926566.3.peg.1212"/>
<keyword evidence="1 3" id="KW-0597">Phosphoprotein</keyword>
<dbReference type="InterPro" id="IPR001789">
    <property type="entry name" value="Sig_transdc_resp-reg_receiver"/>
</dbReference>
<gene>
    <name evidence="6" type="ordered locus">Terro_1231</name>
</gene>
<dbReference type="SUPFAM" id="SSF52172">
    <property type="entry name" value="CheY-like"/>
    <property type="match status" value="1"/>
</dbReference>
<evidence type="ECO:0000256" key="1">
    <source>
        <dbReference type="ARBA" id="ARBA00022553"/>
    </source>
</evidence>
<dbReference type="GO" id="GO:0003677">
    <property type="term" value="F:DNA binding"/>
    <property type="evidence" value="ECO:0007669"/>
    <property type="project" value="UniProtKB-KW"/>
</dbReference>
<dbReference type="SMART" id="SM00421">
    <property type="entry name" value="HTH_LUXR"/>
    <property type="match status" value="1"/>
</dbReference>
<dbReference type="EMBL" id="CP003379">
    <property type="protein sequence ID" value="AFL87541.1"/>
    <property type="molecule type" value="Genomic_DNA"/>
</dbReference>
<evidence type="ECO:0000259" key="4">
    <source>
        <dbReference type="PROSITE" id="PS50043"/>
    </source>
</evidence>
<dbReference type="PROSITE" id="PS50110">
    <property type="entry name" value="RESPONSE_REGULATORY"/>
    <property type="match status" value="1"/>
</dbReference>
<dbReference type="Pfam" id="PF00196">
    <property type="entry name" value="GerE"/>
    <property type="match status" value="1"/>
</dbReference>
<dbReference type="CDD" id="cd17535">
    <property type="entry name" value="REC_NarL-like"/>
    <property type="match status" value="1"/>
</dbReference>
<dbReference type="InterPro" id="IPR039420">
    <property type="entry name" value="WalR-like"/>
</dbReference>
<dbReference type="KEGG" id="trs:Terro_1231"/>
<dbReference type="Gene3D" id="3.40.50.2300">
    <property type="match status" value="1"/>
</dbReference>
<evidence type="ECO:0000256" key="3">
    <source>
        <dbReference type="PROSITE-ProRule" id="PRU00169"/>
    </source>
</evidence>
<protein>
    <submittedName>
        <fullName evidence="6">Response regulator containing a CheY-like receiver domain and an HTH DNA-binding domain</fullName>
    </submittedName>
</protein>
<feature type="domain" description="HTH luxR-type" evidence="4">
    <location>
        <begin position="154"/>
        <end position="219"/>
    </location>
</feature>
<dbReference type="Pfam" id="PF00072">
    <property type="entry name" value="Response_reg"/>
    <property type="match status" value="1"/>
</dbReference>